<dbReference type="Gene3D" id="3.90.1140.10">
    <property type="entry name" value="Cyclic phosphodiesterase"/>
    <property type="match status" value="1"/>
</dbReference>
<dbReference type="InterPro" id="IPR009097">
    <property type="entry name" value="Cyclic_Pdiesterase"/>
</dbReference>
<evidence type="ECO:0000313" key="4">
    <source>
        <dbReference type="Proteomes" id="UP000031972"/>
    </source>
</evidence>
<dbReference type="OrthoDB" id="9789350at2"/>
<dbReference type="Proteomes" id="UP000031972">
    <property type="component" value="Unassembled WGS sequence"/>
</dbReference>
<organism evidence="3 4">
    <name type="scientific">Jeotgalibacillus campisalis</name>
    <dbReference type="NCBI Taxonomy" id="220754"/>
    <lineage>
        <taxon>Bacteria</taxon>
        <taxon>Bacillati</taxon>
        <taxon>Bacillota</taxon>
        <taxon>Bacilli</taxon>
        <taxon>Bacillales</taxon>
        <taxon>Caryophanaceae</taxon>
        <taxon>Jeotgalibacillus</taxon>
    </lineage>
</organism>
<dbReference type="InterPro" id="IPR004175">
    <property type="entry name" value="RNA_CPDase"/>
</dbReference>
<feature type="active site" description="Proton donor" evidence="2">
    <location>
        <position position="43"/>
    </location>
</feature>
<comment type="similarity">
    <text evidence="2">Belongs to the 2H phosphoesterase superfamily. ThpR family.</text>
</comment>
<name>A0A0C2VPM0_9BACL</name>
<dbReference type="EMBL" id="JXRR01000017">
    <property type="protein sequence ID" value="KIL46386.1"/>
    <property type="molecule type" value="Genomic_DNA"/>
</dbReference>
<evidence type="ECO:0000256" key="1">
    <source>
        <dbReference type="ARBA" id="ARBA00022801"/>
    </source>
</evidence>
<dbReference type="SUPFAM" id="SSF55144">
    <property type="entry name" value="LigT-like"/>
    <property type="match status" value="1"/>
</dbReference>
<dbReference type="AlphaFoldDB" id="A0A0C2VPM0"/>
<dbReference type="PANTHER" id="PTHR35561">
    <property type="entry name" value="RNA 2',3'-CYCLIC PHOSPHODIESTERASE"/>
    <property type="match status" value="1"/>
</dbReference>
<keyword evidence="1 2" id="KW-0378">Hydrolase</keyword>
<accession>A0A0C2VPM0</accession>
<comment type="catalytic activity">
    <reaction evidence="2">
        <text>a 3'-end 2',3'-cyclophospho-ribonucleotide-RNA + H2O = a 3'-end 2'-phospho-ribonucleotide-RNA + H(+)</text>
        <dbReference type="Rhea" id="RHEA:11828"/>
        <dbReference type="Rhea" id="RHEA-COMP:10464"/>
        <dbReference type="Rhea" id="RHEA-COMP:17353"/>
        <dbReference type="ChEBI" id="CHEBI:15377"/>
        <dbReference type="ChEBI" id="CHEBI:15378"/>
        <dbReference type="ChEBI" id="CHEBI:83064"/>
        <dbReference type="ChEBI" id="CHEBI:173113"/>
        <dbReference type="EC" id="3.1.4.58"/>
    </reaction>
</comment>
<dbReference type="RefSeq" id="WP_041060206.1">
    <property type="nucleotide sequence ID" value="NZ_JXRR01000017.1"/>
</dbReference>
<feature type="short sequence motif" description="HXTX 2" evidence="2">
    <location>
        <begin position="129"/>
        <end position="132"/>
    </location>
</feature>
<gene>
    <name evidence="3" type="ORF">KR50_30610</name>
</gene>
<comment type="caution">
    <text evidence="3">The sequence shown here is derived from an EMBL/GenBank/DDBJ whole genome shotgun (WGS) entry which is preliminary data.</text>
</comment>
<comment type="function">
    <text evidence="2">Hydrolyzes RNA 2',3'-cyclic phosphodiester to an RNA 2'-phosphomonoester.</text>
</comment>
<dbReference type="GO" id="GO:0004113">
    <property type="term" value="F:2',3'-cyclic-nucleotide 3'-phosphodiesterase activity"/>
    <property type="evidence" value="ECO:0007669"/>
    <property type="project" value="InterPro"/>
</dbReference>
<evidence type="ECO:0000313" key="3">
    <source>
        <dbReference type="EMBL" id="KIL46386.1"/>
    </source>
</evidence>
<dbReference type="EC" id="3.1.4.58" evidence="2"/>
<dbReference type="PANTHER" id="PTHR35561:SF1">
    <property type="entry name" value="RNA 2',3'-CYCLIC PHOSPHODIESTERASE"/>
    <property type="match status" value="1"/>
</dbReference>
<dbReference type="HAMAP" id="MF_01940">
    <property type="entry name" value="RNA_CPDase"/>
    <property type="match status" value="1"/>
</dbReference>
<feature type="active site" description="Proton acceptor" evidence="2">
    <location>
        <position position="129"/>
    </location>
</feature>
<proteinExistence type="inferred from homology"/>
<feature type="short sequence motif" description="HXTX 1" evidence="2">
    <location>
        <begin position="43"/>
        <end position="46"/>
    </location>
</feature>
<dbReference type="Pfam" id="PF13563">
    <property type="entry name" value="2_5_RNA_ligase2"/>
    <property type="match status" value="1"/>
</dbReference>
<protein>
    <recommendedName>
        <fullName evidence="2">RNA 2',3'-cyclic phosphodiesterase</fullName>
        <shortName evidence="2">RNA 2',3'-CPDase</shortName>
        <ecNumber evidence="2">3.1.4.58</ecNumber>
    </recommendedName>
</protein>
<dbReference type="GO" id="GO:0008664">
    <property type="term" value="F:RNA 2',3'-cyclic 3'-phosphodiesterase activity"/>
    <property type="evidence" value="ECO:0007669"/>
    <property type="project" value="UniProtKB-EC"/>
</dbReference>
<evidence type="ECO:0000256" key="2">
    <source>
        <dbReference type="HAMAP-Rule" id="MF_01940"/>
    </source>
</evidence>
<dbReference type="NCBIfam" id="TIGR02258">
    <property type="entry name" value="2_5_ligase"/>
    <property type="match status" value="1"/>
</dbReference>
<sequence>MSTPHYFIAIEISPFVKEKIEAQKNAWQEILPFKQWTHKQDVHITLAFLGSVKEEVLVNIQRFLKETIASLPSVSIRINKINTFGKNESPRIFWIGPENGEELQPIYDEVQEVVHKSGMNPESRPFRPHITLAKKWQGTKDFQQPETFVPFDMKVSSVCLYRIHPQETPKYEVVSQYRLR</sequence>
<keyword evidence="4" id="KW-1185">Reference proteome</keyword>
<dbReference type="PATRIC" id="fig|220754.4.peg.3073"/>
<reference evidence="3 4" key="1">
    <citation type="submission" date="2015-01" db="EMBL/GenBank/DDBJ databases">
        <title>Jeotgalibacillus campisalis genome sequencing.</title>
        <authorList>
            <person name="Goh K.M."/>
            <person name="Chan K.-G."/>
            <person name="Yaakop A.S."/>
            <person name="Ee R."/>
            <person name="Gan H.M."/>
            <person name="Chan C.S."/>
        </authorList>
    </citation>
    <scope>NUCLEOTIDE SEQUENCE [LARGE SCALE GENOMIC DNA]</scope>
    <source>
        <strain evidence="3 4">SF-57</strain>
    </source>
</reference>